<dbReference type="KEGG" id="acom:CEW83_03005"/>
<reference evidence="2 3" key="1">
    <citation type="submission" date="2017-06" db="EMBL/GenBank/DDBJ databases">
        <title>Azoarcus.</title>
        <authorList>
            <person name="Woo J.-H."/>
            <person name="Kim H.-S."/>
        </authorList>
    </citation>
    <scope>NUCLEOTIDE SEQUENCE [LARGE SCALE GENOMIC DNA]</scope>
    <source>
        <strain evidence="2 3">TSPY31</strain>
    </source>
</reference>
<keyword evidence="1" id="KW-0175">Coiled coil</keyword>
<feature type="coiled-coil region" evidence="1">
    <location>
        <begin position="32"/>
        <end position="66"/>
    </location>
</feature>
<keyword evidence="3" id="KW-1185">Reference proteome</keyword>
<dbReference type="AlphaFoldDB" id="A0A2U8GM87"/>
<organism evidence="2 3">
    <name type="scientific">Parazoarcus communis</name>
    <dbReference type="NCBI Taxonomy" id="41977"/>
    <lineage>
        <taxon>Bacteria</taxon>
        <taxon>Pseudomonadati</taxon>
        <taxon>Pseudomonadota</taxon>
        <taxon>Betaproteobacteria</taxon>
        <taxon>Rhodocyclales</taxon>
        <taxon>Zoogloeaceae</taxon>
        <taxon>Parazoarcus</taxon>
    </lineage>
</organism>
<sequence>MSDVRICPSCQAQAIYKESKEDVTPSYSAIQDEEALKKVAQLKKAFEKARARCDEVEAELARLGDK</sequence>
<dbReference type="RefSeq" id="WP_108948021.1">
    <property type="nucleotide sequence ID" value="NZ_CP022187.1"/>
</dbReference>
<protein>
    <recommendedName>
        <fullName evidence="4">DUF2130 domain-containing protein</fullName>
    </recommendedName>
</protein>
<accession>A0A2U8GM87</accession>
<evidence type="ECO:0000256" key="1">
    <source>
        <dbReference type="SAM" id="Coils"/>
    </source>
</evidence>
<proteinExistence type="predicted"/>
<evidence type="ECO:0000313" key="3">
    <source>
        <dbReference type="Proteomes" id="UP000244930"/>
    </source>
</evidence>
<gene>
    <name evidence="2" type="ORF">CEW83_03005</name>
</gene>
<evidence type="ECO:0008006" key="4">
    <source>
        <dbReference type="Google" id="ProtNLM"/>
    </source>
</evidence>
<name>A0A2U8GM87_9RHOO</name>
<dbReference type="Proteomes" id="UP000244930">
    <property type="component" value="Chromosome"/>
</dbReference>
<evidence type="ECO:0000313" key="2">
    <source>
        <dbReference type="EMBL" id="AWI74313.1"/>
    </source>
</evidence>
<dbReference type="EMBL" id="CP022187">
    <property type="protein sequence ID" value="AWI74313.1"/>
    <property type="molecule type" value="Genomic_DNA"/>
</dbReference>